<dbReference type="EMBL" id="CP036426">
    <property type="protein sequence ID" value="QDV37566.1"/>
    <property type="molecule type" value="Genomic_DNA"/>
</dbReference>
<accession>A0A518H9Z8</accession>
<sequence length="236" mass="26400">MSELPEWLRGGPAIIGRIPLLELLRGSVYYPAAGFDGSPVEFLGKEYHSFVYSDFGVTPKKLIKKLSTFRGYRPLAYREVEAGELMPNGLLPIPIGVIRRIEQKPNPFYPDFFACWAILQRTPDFGPDHGPSRFSLLYVRYEGVTTFHSLYRGNEMTPGVLAIICPGVGFGGNWTDFRDPDAHLAEAVLTNPSGVPSYLVGHGWCDPCPVVRSYWSTYPNIHRDLGPIKMFGIKGF</sequence>
<name>A0A518H9Z8_9BACT</name>
<dbReference type="Proteomes" id="UP000317835">
    <property type="component" value="Chromosome"/>
</dbReference>
<dbReference type="AlphaFoldDB" id="A0A518H9Z8"/>
<evidence type="ECO:0000313" key="2">
    <source>
        <dbReference type="Proteomes" id="UP000317835"/>
    </source>
</evidence>
<organism evidence="1 2">
    <name type="scientific">Tautonia plasticadhaerens</name>
    <dbReference type="NCBI Taxonomy" id="2527974"/>
    <lineage>
        <taxon>Bacteria</taxon>
        <taxon>Pseudomonadati</taxon>
        <taxon>Planctomycetota</taxon>
        <taxon>Planctomycetia</taxon>
        <taxon>Isosphaerales</taxon>
        <taxon>Isosphaeraceae</taxon>
        <taxon>Tautonia</taxon>
    </lineage>
</organism>
<reference evidence="1 2" key="1">
    <citation type="submission" date="2019-02" db="EMBL/GenBank/DDBJ databases">
        <title>Deep-cultivation of Planctomycetes and their phenomic and genomic characterization uncovers novel biology.</title>
        <authorList>
            <person name="Wiegand S."/>
            <person name="Jogler M."/>
            <person name="Boedeker C."/>
            <person name="Pinto D."/>
            <person name="Vollmers J."/>
            <person name="Rivas-Marin E."/>
            <person name="Kohn T."/>
            <person name="Peeters S.H."/>
            <person name="Heuer A."/>
            <person name="Rast P."/>
            <person name="Oberbeckmann S."/>
            <person name="Bunk B."/>
            <person name="Jeske O."/>
            <person name="Meyerdierks A."/>
            <person name="Storesund J.E."/>
            <person name="Kallscheuer N."/>
            <person name="Luecker S."/>
            <person name="Lage O.M."/>
            <person name="Pohl T."/>
            <person name="Merkel B.J."/>
            <person name="Hornburger P."/>
            <person name="Mueller R.-W."/>
            <person name="Bruemmer F."/>
            <person name="Labrenz M."/>
            <person name="Spormann A.M."/>
            <person name="Op den Camp H."/>
            <person name="Overmann J."/>
            <person name="Amann R."/>
            <person name="Jetten M.S.M."/>
            <person name="Mascher T."/>
            <person name="Medema M.H."/>
            <person name="Devos D.P."/>
            <person name="Kaster A.-K."/>
            <person name="Ovreas L."/>
            <person name="Rohde M."/>
            <person name="Galperin M.Y."/>
            <person name="Jogler C."/>
        </authorList>
    </citation>
    <scope>NUCLEOTIDE SEQUENCE [LARGE SCALE GENOMIC DNA]</scope>
    <source>
        <strain evidence="1 2">ElP</strain>
    </source>
</reference>
<dbReference type="KEGG" id="tpla:ElP_55060"/>
<protein>
    <submittedName>
        <fullName evidence="1">Uncharacterized protein</fullName>
    </submittedName>
</protein>
<gene>
    <name evidence="1" type="ORF">ElP_55060</name>
</gene>
<evidence type="ECO:0000313" key="1">
    <source>
        <dbReference type="EMBL" id="QDV37566.1"/>
    </source>
</evidence>
<keyword evidence="2" id="KW-1185">Reference proteome</keyword>
<proteinExistence type="predicted"/>